<dbReference type="GO" id="GO:0035023">
    <property type="term" value="P:regulation of Rho protein signal transduction"/>
    <property type="evidence" value="ECO:0007669"/>
    <property type="project" value="TreeGrafter"/>
</dbReference>
<protein>
    <submittedName>
        <fullName evidence="1">Uncharacterized protein</fullName>
    </submittedName>
</protein>
<evidence type="ECO:0000313" key="2">
    <source>
        <dbReference type="Proteomes" id="UP001152803"/>
    </source>
</evidence>
<dbReference type="PANTHER" id="PTHR13944:SF18">
    <property type="entry name" value="A-KINASE ANCHOR PROTEIN 13"/>
    <property type="match status" value="1"/>
</dbReference>
<dbReference type="PANTHER" id="PTHR13944">
    <property type="entry name" value="AGAP007712-PA"/>
    <property type="match status" value="1"/>
</dbReference>
<dbReference type="GO" id="GO:0071875">
    <property type="term" value="P:adrenergic receptor signaling pathway"/>
    <property type="evidence" value="ECO:0007669"/>
    <property type="project" value="TreeGrafter"/>
</dbReference>
<name>A0A9Q1HXN6_CONCO</name>
<sequence>MKLNPQQAPLYGECLLTVQLCDEEHFEEEEDVEFYLLFSGTTQRHLTSTLRISHVTLQAICPAHDCCESVRVTLCSARPGRDVDTVSEEHFQFVQDLAFDMAQFLVSTAGQDDGLEGAMMLDECQIPLQECERLDESLALALRHLTLPQGWSVLGTDLGKNTAPVPQETLLHFAARRGLRRVAIFLLQQPGGHEALRVPNKQGAVPANVAQRKGHFHLQQLLTPEETTPW</sequence>
<accession>A0A9Q1HXN6</accession>
<evidence type="ECO:0000313" key="1">
    <source>
        <dbReference type="EMBL" id="KAJ8271541.1"/>
    </source>
</evidence>
<keyword evidence="2" id="KW-1185">Reference proteome</keyword>
<organism evidence="1 2">
    <name type="scientific">Conger conger</name>
    <name type="common">Conger eel</name>
    <name type="synonym">Muraena conger</name>
    <dbReference type="NCBI Taxonomy" id="82655"/>
    <lineage>
        <taxon>Eukaryota</taxon>
        <taxon>Metazoa</taxon>
        <taxon>Chordata</taxon>
        <taxon>Craniata</taxon>
        <taxon>Vertebrata</taxon>
        <taxon>Euteleostomi</taxon>
        <taxon>Actinopterygii</taxon>
        <taxon>Neopterygii</taxon>
        <taxon>Teleostei</taxon>
        <taxon>Anguilliformes</taxon>
        <taxon>Congridae</taxon>
        <taxon>Conger</taxon>
    </lineage>
</organism>
<dbReference type="GO" id="GO:0015629">
    <property type="term" value="C:actin cytoskeleton"/>
    <property type="evidence" value="ECO:0007669"/>
    <property type="project" value="TreeGrafter"/>
</dbReference>
<dbReference type="InterPro" id="IPR051632">
    <property type="entry name" value="Rho_GEF"/>
</dbReference>
<comment type="caution">
    <text evidence="1">The sequence shown here is derived from an EMBL/GenBank/DDBJ whole genome shotgun (WGS) entry which is preliminary data.</text>
</comment>
<dbReference type="GO" id="GO:0043123">
    <property type="term" value="P:positive regulation of canonical NF-kappaB signal transduction"/>
    <property type="evidence" value="ECO:0007669"/>
    <property type="project" value="TreeGrafter"/>
</dbReference>
<dbReference type="OrthoDB" id="28045at2759"/>
<reference evidence="1" key="1">
    <citation type="journal article" date="2023" name="Science">
        <title>Genome structures resolve the early diversification of teleost fishes.</title>
        <authorList>
            <person name="Parey E."/>
            <person name="Louis A."/>
            <person name="Montfort J."/>
            <person name="Bouchez O."/>
            <person name="Roques C."/>
            <person name="Iampietro C."/>
            <person name="Lluch J."/>
            <person name="Castinel A."/>
            <person name="Donnadieu C."/>
            <person name="Desvignes T."/>
            <person name="Floi Bucao C."/>
            <person name="Jouanno E."/>
            <person name="Wen M."/>
            <person name="Mejri S."/>
            <person name="Dirks R."/>
            <person name="Jansen H."/>
            <person name="Henkel C."/>
            <person name="Chen W.J."/>
            <person name="Zahm M."/>
            <person name="Cabau C."/>
            <person name="Klopp C."/>
            <person name="Thompson A.W."/>
            <person name="Robinson-Rechavi M."/>
            <person name="Braasch I."/>
            <person name="Lecointre G."/>
            <person name="Bobe J."/>
            <person name="Postlethwait J.H."/>
            <person name="Berthelot C."/>
            <person name="Roest Crollius H."/>
            <person name="Guiguen Y."/>
        </authorList>
    </citation>
    <scope>NUCLEOTIDE SEQUENCE</scope>
    <source>
        <strain evidence="1">Concon-B</strain>
    </source>
</reference>
<feature type="non-terminal residue" evidence="1">
    <location>
        <position position="230"/>
    </location>
</feature>
<dbReference type="InterPro" id="IPR036770">
    <property type="entry name" value="Ankyrin_rpt-contain_sf"/>
</dbReference>
<proteinExistence type="predicted"/>
<dbReference type="Proteomes" id="UP001152803">
    <property type="component" value="Unassembled WGS sequence"/>
</dbReference>
<dbReference type="GO" id="GO:0016020">
    <property type="term" value="C:membrane"/>
    <property type="evidence" value="ECO:0007669"/>
    <property type="project" value="TreeGrafter"/>
</dbReference>
<dbReference type="GO" id="GO:0005078">
    <property type="term" value="F:MAP-kinase scaffold activity"/>
    <property type="evidence" value="ECO:0007669"/>
    <property type="project" value="TreeGrafter"/>
</dbReference>
<dbReference type="SUPFAM" id="SSF48403">
    <property type="entry name" value="Ankyrin repeat"/>
    <property type="match status" value="1"/>
</dbReference>
<dbReference type="EMBL" id="JAFJMO010000007">
    <property type="protein sequence ID" value="KAJ8271541.1"/>
    <property type="molecule type" value="Genomic_DNA"/>
</dbReference>
<gene>
    <name evidence="1" type="ORF">COCON_G00104000</name>
</gene>
<dbReference type="AlphaFoldDB" id="A0A9Q1HXN6"/>